<name>A0A378NST4_9FIRM</name>
<evidence type="ECO:0000313" key="8">
    <source>
        <dbReference type="EMBL" id="STY70729.1"/>
    </source>
</evidence>
<dbReference type="AlphaFoldDB" id="A0A378NST4"/>
<dbReference type="InterPro" id="IPR018101">
    <property type="entry name" value="Transl_elong_Ts_CS"/>
</dbReference>
<keyword evidence="3 6" id="KW-0251">Elongation factor</keyword>
<dbReference type="SUPFAM" id="SSF54713">
    <property type="entry name" value="Elongation factor Ts (EF-Ts), dimerisation domain"/>
    <property type="match status" value="1"/>
</dbReference>
<feature type="region of interest" description="Involved in Mg(2+) ion dislocation from EF-Tu" evidence="6">
    <location>
        <begin position="81"/>
        <end position="84"/>
    </location>
</feature>
<comment type="similarity">
    <text evidence="1 6">Belongs to the EF-Ts family.</text>
</comment>
<evidence type="ECO:0000256" key="3">
    <source>
        <dbReference type="ARBA" id="ARBA00022768"/>
    </source>
</evidence>
<protein>
    <recommendedName>
        <fullName evidence="2 6">Elongation factor Ts</fullName>
        <shortName evidence="6">EF-Ts</shortName>
    </recommendedName>
</protein>
<dbReference type="CDD" id="cd14275">
    <property type="entry name" value="UBA_EF-Ts"/>
    <property type="match status" value="1"/>
</dbReference>
<dbReference type="STRING" id="1122216.GCA_000423385_00953"/>
<feature type="domain" description="Translation elongation factor EFTs/EF1B dimerisation" evidence="7">
    <location>
        <begin position="53"/>
        <end position="197"/>
    </location>
</feature>
<dbReference type="GO" id="GO:0005737">
    <property type="term" value="C:cytoplasm"/>
    <property type="evidence" value="ECO:0007669"/>
    <property type="project" value="UniProtKB-SubCell"/>
</dbReference>
<dbReference type="FunFam" id="1.10.8.10:FF:000001">
    <property type="entry name" value="Elongation factor Ts"/>
    <property type="match status" value="1"/>
</dbReference>
<evidence type="ECO:0000256" key="2">
    <source>
        <dbReference type="ARBA" id="ARBA00016956"/>
    </source>
</evidence>
<evidence type="ECO:0000256" key="1">
    <source>
        <dbReference type="ARBA" id="ARBA00005532"/>
    </source>
</evidence>
<evidence type="ECO:0000313" key="9">
    <source>
        <dbReference type="Proteomes" id="UP000255234"/>
    </source>
</evidence>
<dbReference type="Gene3D" id="1.10.8.10">
    <property type="entry name" value="DNA helicase RuvA subunit, C-terminal domain"/>
    <property type="match status" value="1"/>
</dbReference>
<dbReference type="FunFam" id="1.10.286.20:FF:000001">
    <property type="entry name" value="Elongation factor Ts"/>
    <property type="match status" value="1"/>
</dbReference>
<keyword evidence="4 6" id="KW-0648">Protein biosynthesis</keyword>
<evidence type="ECO:0000256" key="6">
    <source>
        <dbReference type="HAMAP-Rule" id="MF_00050"/>
    </source>
</evidence>
<dbReference type="InterPro" id="IPR036402">
    <property type="entry name" value="EF-Ts_dimer_sf"/>
</dbReference>
<dbReference type="RefSeq" id="WP_018999213.1">
    <property type="nucleotide sequence ID" value="NZ_UGPP01000001.1"/>
</dbReference>
<dbReference type="PANTHER" id="PTHR11741">
    <property type="entry name" value="ELONGATION FACTOR TS"/>
    <property type="match status" value="1"/>
</dbReference>
<keyword evidence="6" id="KW-0963">Cytoplasm</keyword>
<dbReference type="PROSITE" id="PS01126">
    <property type="entry name" value="EF_TS_1"/>
    <property type="match status" value="1"/>
</dbReference>
<comment type="subcellular location">
    <subcellularLocation>
        <location evidence="6">Cytoplasm</location>
    </subcellularLocation>
</comment>
<dbReference type="Gene3D" id="1.10.286.20">
    <property type="match status" value="1"/>
</dbReference>
<dbReference type="Proteomes" id="UP000255234">
    <property type="component" value="Unassembled WGS sequence"/>
</dbReference>
<dbReference type="InterPro" id="IPR001816">
    <property type="entry name" value="Transl_elong_EFTs/EF1B"/>
</dbReference>
<reference evidence="8 9" key="1">
    <citation type="submission" date="2018-06" db="EMBL/GenBank/DDBJ databases">
        <authorList>
            <consortium name="Pathogen Informatics"/>
            <person name="Doyle S."/>
        </authorList>
    </citation>
    <scope>NUCLEOTIDE SEQUENCE [LARGE SCALE GENOMIC DNA]</scope>
    <source>
        <strain evidence="8 9">NCTC10571</strain>
    </source>
</reference>
<dbReference type="Pfam" id="PF00889">
    <property type="entry name" value="EF_TS"/>
    <property type="match status" value="1"/>
</dbReference>
<dbReference type="InterPro" id="IPR014039">
    <property type="entry name" value="Transl_elong_EFTs/EF1B_dimer"/>
</dbReference>
<dbReference type="PANTHER" id="PTHR11741:SF0">
    <property type="entry name" value="ELONGATION FACTOR TS, MITOCHONDRIAL"/>
    <property type="match status" value="1"/>
</dbReference>
<dbReference type="InterPro" id="IPR009060">
    <property type="entry name" value="UBA-like_sf"/>
</dbReference>
<comment type="function">
    <text evidence="5 6">Associates with the EF-Tu.GDP complex and induces the exchange of GDP to GTP. It remains bound to the aminoacyl-tRNA.EF-Tu.GTP complex up to the GTP hydrolysis stage on the ribosome.</text>
</comment>
<evidence type="ECO:0000259" key="7">
    <source>
        <dbReference type="Pfam" id="PF00889"/>
    </source>
</evidence>
<accession>A0A378NST4</accession>
<dbReference type="NCBIfam" id="TIGR00116">
    <property type="entry name" value="tsf"/>
    <property type="match status" value="2"/>
</dbReference>
<proteinExistence type="inferred from homology"/>
<dbReference type="SUPFAM" id="SSF46934">
    <property type="entry name" value="UBA-like"/>
    <property type="match status" value="1"/>
</dbReference>
<evidence type="ECO:0000256" key="4">
    <source>
        <dbReference type="ARBA" id="ARBA00022917"/>
    </source>
</evidence>
<organism evidence="8 9">
    <name type="scientific">Megamonas hypermegale</name>
    <dbReference type="NCBI Taxonomy" id="158847"/>
    <lineage>
        <taxon>Bacteria</taxon>
        <taxon>Bacillati</taxon>
        <taxon>Bacillota</taxon>
        <taxon>Negativicutes</taxon>
        <taxon>Selenomonadales</taxon>
        <taxon>Selenomonadaceae</taxon>
        <taxon>Megamonas</taxon>
    </lineage>
</organism>
<dbReference type="EMBL" id="UGPP01000001">
    <property type="protein sequence ID" value="STY70729.1"/>
    <property type="molecule type" value="Genomic_DNA"/>
</dbReference>
<dbReference type="GO" id="GO:0003746">
    <property type="term" value="F:translation elongation factor activity"/>
    <property type="evidence" value="ECO:0007669"/>
    <property type="project" value="UniProtKB-UniRule"/>
</dbReference>
<evidence type="ECO:0000256" key="5">
    <source>
        <dbReference type="ARBA" id="ARBA00025453"/>
    </source>
</evidence>
<gene>
    <name evidence="6 8" type="primary">tsf</name>
    <name evidence="8" type="ORF">NCTC10571_00871</name>
</gene>
<dbReference type="HAMAP" id="MF_00050">
    <property type="entry name" value="EF_Ts"/>
    <property type="match status" value="1"/>
</dbReference>
<sequence length="215" mass="23674">MAITAALVKELREKTGAGMMDCKKALSATDGDMDKAIDFLREKGLASAAKKAGRVAAEGVVTSYIHAGGRIGVLVEVNCETDFVAGTPEFQDFARDIAMQIAAANPTCVRREEVDPAAIEHERQVLREQAINEGKPEKIVERMVEGRLEKYYKEVCLLDQPYIKDPDVTISDLVKGKIAKIGENISIRRFVRYQLGEGIEKKADNFVEEVMAAVK</sequence>
<dbReference type="Gene3D" id="3.30.479.20">
    <property type="entry name" value="Elongation factor Ts, dimerisation domain"/>
    <property type="match status" value="1"/>
</dbReference>